<sequence>SHTNPGHIDNENNDNDDQDLIQTQGIHLTNIKLQYLPPNTIAYLQPCDALKYKQLYCHDLIQRFERDENINK</sequence>
<comment type="caution">
    <text evidence="1">The sequence shown here is derived from an EMBL/GenBank/DDBJ whole genome shotgun (WGS) entry which is preliminary data.</text>
</comment>
<dbReference type="Proteomes" id="UP000789706">
    <property type="component" value="Unassembled WGS sequence"/>
</dbReference>
<evidence type="ECO:0000313" key="2">
    <source>
        <dbReference type="Proteomes" id="UP000789706"/>
    </source>
</evidence>
<dbReference type="EMBL" id="CAJVPK010008652">
    <property type="protein sequence ID" value="CAG8662306.1"/>
    <property type="molecule type" value="Genomic_DNA"/>
</dbReference>
<keyword evidence="2" id="KW-1185">Reference proteome</keyword>
<feature type="non-terminal residue" evidence="1">
    <location>
        <position position="1"/>
    </location>
</feature>
<reference evidence="1" key="1">
    <citation type="submission" date="2021-06" db="EMBL/GenBank/DDBJ databases">
        <authorList>
            <person name="Kallberg Y."/>
            <person name="Tangrot J."/>
            <person name="Rosling A."/>
        </authorList>
    </citation>
    <scope>NUCLEOTIDE SEQUENCE</scope>
    <source>
        <strain evidence="1">AZ414A</strain>
    </source>
</reference>
<dbReference type="AlphaFoldDB" id="A0A9N9E6V5"/>
<evidence type="ECO:0000313" key="1">
    <source>
        <dbReference type="EMBL" id="CAG8662306.1"/>
    </source>
</evidence>
<proteinExistence type="predicted"/>
<gene>
    <name evidence="1" type="ORF">DEBURN_LOCUS11801</name>
</gene>
<organism evidence="1 2">
    <name type="scientific">Diversispora eburnea</name>
    <dbReference type="NCBI Taxonomy" id="1213867"/>
    <lineage>
        <taxon>Eukaryota</taxon>
        <taxon>Fungi</taxon>
        <taxon>Fungi incertae sedis</taxon>
        <taxon>Mucoromycota</taxon>
        <taxon>Glomeromycotina</taxon>
        <taxon>Glomeromycetes</taxon>
        <taxon>Diversisporales</taxon>
        <taxon>Diversisporaceae</taxon>
        <taxon>Diversispora</taxon>
    </lineage>
</organism>
<accession>A0A9N9E6V5</accession>
<feature type="non-terminal residue" evidence="1">
    <location>
        <position position="72"/>
    </location>
</feature>
<protein>
    <submittedName>
        <fullName evidence="1">9174_t:CDS:1</fullName>
    </submittedName>
</protein>
<name>A0A9N9E6V5_9GLOM</name>